<evidence type="ECO:0000313" key="1">
    <source>
        <dbReference type="EMBL" id="MCO1336205.1"/>
    </source>
</evidence>
<proteinExistence type="predicted"/>
<dbReference type="EMBL" id="JALBWM010000114">
    <property type="protein sequence ID" value="MCO1336205.1"/>
    <property type="molecule type" value="Genomic_DNA"/>
</dbReference>
<keyword evidence="2" id="KW-1185">Reference proteome</keyword>
<protein>
    <submittedName>
        <fullName evidence="1">Uncharacterized protein</fullName>
    </submittedName>
</protein>
<name>A0A9X2ER08_9GAMM</name>
<accession>A0A9X2ER08</accession>
<gene>
    <name evidence="1" type="ORF">MO867_17890</name>
</gene>
<reference evidence="1" key="1">
    <citation type="journal article" date="2022" name="Arch. Microbiol.">
        <title>Microbulbifer okhotskensis sp. nov., isolated from a deep bottom sediment of the Okhotsk Sea.</title>
        <authorList>
            <person name="Romanenko L."/>
            <person name="Kurilenko V."/>
            <person name="Otstavnykh N."/>
            <person name="Velansky P."/>
            <person name="Isaeva M."/>
            <person name="Mikhailov V."/>
        </authorList>
    </citation>
    <scope>NUCLEOTIDE SEQUENCE</scope>
    <source>
        <strain evidence="1">OS29</strain>
    </source>
</reference>
<comment type="caution">
    <text evidence="1">The sequence shown here is derived from an EMBL/GenBank/DDBJ whole genome shotgun (WGS) entry which is preliminary data.</text>
</comment>
<organism evidence="1 2">
    <name type="scientific">Microbulbifer okhotskensis</name>
    <dbReference type="NCBI Taxonomy" id="2926617"/>
    <lineage>
        <taxon>Bacteria</taxon>
        <taxon>Pseudomonadati</taxon>
        <taxon>Pseudomonadota</taxon>
        <taxon>Gammaproteobacteria</taxon>
        <taxon>Cellvibrionales</taxon>
        <taxon>Microbulbiferaceae</taxon>
        <taxon>Microbulbifer</taxon>
    </lineage>
</organism>
<dbReference type="RefSeq" id="WP_252471706.1">
    <property type="nucleotide sequence ID" value="NZ_JALBWM010000114.1"/>
</dbReference>
<dbReference type="AlphaFoldDB" id="A0A9X2ER08"/>
<dbReference type="Proteomes" id="UP001139028">
    <property type="component" value="Unassembled WGS sequence"/>
</dbReference>
<evidence type="ECO:0000313" key="2">
    <source>
        <dbReference type="Proteomes" id="UP001139028"/>
    </source>
</evidence>
<sequence>MKARQYKKLCKKARTLLIALGESAFKFYEEYDYVMDCGHLKSAYVWGVYEAPDYFGESEWYSAWNLLDQRVADETANWGPEEQNPYRTSIKGTIRVLSYARTLAELKNAQA</sequence>